<sequence>MRSSGDNERSDESLFHIITHPVHSLVSAARRHSSVMKGMRLWPCCAMHGVTWHQCCVMTSAVRWPCRAAKK</sequence>
<feature type="non-terminal residue" evidence="1">
    <location>
        <position position="71"/>
    </location>
</feature>
<keyword evidence="2" id="KW-1185">Reference proteome</keyword>
<protein>
    <submittedName>
        <fullName evidence="1">Uncharacterized protein</fullName>
    </submittedName>
</protein>
<organism evidence="1 2">
    <name type="scientific">Datura stramonium</name>
    <name type="common">Jimsonweed</name>
    <name type="synonym">Common thornapple</name>
    <dbReference type="NCBI Taxonomy" id="4076"/>
    <lineage>
        <taxon>Eukaryota</taxon>
        <taxon>Viridiplantae</taxon>
        <taxon>Streptophyta</taxon>
        <taxon>Embryophyta</taxon>
        <taxon>Tracheophyta</taxon>
        <taxon>Spermatophyta</taxon>
        <taxon>Magnoliopsida</taxon>
        <taxon>eudicotyledons</taxon>
        <taxon>Gunneridae</taxon>
        <taxon>Pentapetalae</taxon>
        <taxon>asterids</taxon>
        <taxon>lamiids</taxon>
        <taxon>Solanales</taxon>
        <taxon>Solanaceae</taxon>
        <taxon>Solanoideae</taxon>
        <taxon>Datureae</taxon>
        <taxon>Datura</taxon>
    </lineage>
</organism>
<comment type="caution">
    <text evidence="1">The sequence shown here is derived from an EMBL/GenBank/DDBJ whole genome shotgun (WGS) entry which is preliminary data.</text>
</comment>
<dbReference type="Proteomes" id="UP000823775">
    <property type="component" value="Unassembled WGS sequence"/>
</dbReference>
<evidence type="ECO:0000313" key="1">
    <source>
        <dbReference type="EMBL" id="MCD9560392.1"/>
    </source>
</evidence>
<dbReference type="EMBL" id="JACEIK010002312">
    <property type="protein sequence ID" value="MCD9560392.1"/>
    <property type="molecule type" value="Genomic_DNA"/>
</dbReference>
<name>A0ABS8UNC4_DATST</name>
<evidence type="ECO:0000313" key="2">
    <source>
        <dbReference type="Proteomes" id="UP000823775"/>
    </source>
</evidence>
<accession>A0ABS8UNC4</accession>
<gene>
    <name evidence="1" type="ORF">HAX54_019063</name>
</gene>
<reference evidence="1 2" key="1">
    <citation type="journal article" date="2021" name="BMC Genomics">
        <title>Datura genome reveals duplications of psychoactive alkaloid biosynthetic genes and high mutation rate following tissue culture.</title>
        <authorList>
            <person name="Rajewski A."/>
            <person name="Carter-House D."/>
            <person name="Stajich J."/>
            <person name="Litt A."/>
        </authorList>
    </citation>
    <scope>NUCLEOTIDE SEQUENCE [LARGE SCALE GENOMIC DNA]</scope>
    <source>
        <strain evidence="1">AR-01</strain>
    </source>
</reference>
<proteinExistence type="predicted"/>